<dbReference type="OrthoDB" id="4428168at2"/>
<accession>A0A225CFP0</accession>
<name>A0A225CFP0_9MICO</name>
<evidence type="ECO:0000313" key="3">
    <source>
        <dbReference type="EMBL" id="OQJ62565.1"/>
    </source>
</evidence>
<sequence length="760" mass="83925">MLERIHSIDGVGLFHRSRAGAHKFAQCSLVYAENGRGKSTLASILRSVSSGIAVDIEERVTIDASVQPAVSLQFGSNLRVEYVQGVWSQRRPEVKVYDSTFVTRNIHSGTEITAEHRKNLLDFALGDSAVAAREVEADAAKKQQEATAAIRELSTELQARSTPMPLAVFRALPEVQDFDVKAKMLQKRLDEASRLEVIRSQPLPAALTEPKVDIDGVFETLFTTLDEVHAEAETAVAAHVERLDDTSAIDWIARGQAYPADEFCPFCGQSTEHVSLIAMYKSHFNQAFKALRAEIDRKTTSFVDITAPTTLENIQRHRILVNERIDLWSPLVQLSRVGADLDELASTSLENLRELILSLLSRKALAPSDRVGTQGDKEEANRLWSQVLKVVSDMNEMTIAHVASITTYLETLGKEDVTRVREELSQMERAKLRHSQDIKTLFTSLAQAEVNLTEAERERKDARATLSQLMATTLASYRVAINGHLGRLGAAFAIDEFKTNYLGGKARTDYGITLRGEAIKAAGGLPSFATALSEGDKRTMAFAFFVSSMLADPGIADNIVVVDDPMSSLDRSRRQYTINILVKIAAACNQLIVLAHDAEFLRDLQRALESDIRNRAMKSVQIQRVADDYSEFAPVDLERECESEYYTNYRSVNDFVAGRSTDPRSAATALRPVVEGFLHRRYPGALVHGGTLGGVIHQIDIAQTPSVLVHAKSDVVELRELNDFASQFHHDTNPDASTAPANAQEIATYGQRVLDLVHGA</sequence>
<dbReference type="Pfam" id="PF13166">
    <property type="entry name" value="AAA_13"/>
    <property type="match status" value="1"/>
</dbReference>
<gene>
    <name evidence="3" type="ORF">B5P24_05885</name>
</gene>
<feature type="domain" description="Protein CR006 P-loop" evidence="2">
    <location>
        <begin position="168"/>
        <end position="686"/>
    </location>
</feature>
<dbReference type="RefSeq" id="WP_094127179.1">
    <property type="nucleotide sequence ID" value="NZ_MZMQ01000001.1"/>
</dbReference>
<protein>
    <recommendedName>
        <fullName evidence="2">Protein CR006 P-loop domain-containing protein</fullName>
    </recommendedName>
</protein>
<dbReference type="Gene3D" id="3.40.50.300">
    <property type="entry name" value="P-loop containing nucleotide triphosphate hydrolases"/>
    <property type="match status" value="1"/>
</dbReference>
<evidence type="ECO:0000256" key="1">
    <source>
        <dbReference type="SAM" id="Coils"/>
    </source>
</evidence>
<dbReference type="AlphaFoldDB" id="A0A225CFP0"/>
<dbReference type="InterPro" id="IPR027417">
    <property type="entry name" value="P-loop_NTPase"/>
</dbReference>
<proteinExistence type="predicted"/>
<reference evidence="3" key="1">
    <citation type="submission" date="2017-08" db="EMBL/GenBank/DDBJ databases">
        <title>Genomes of multiple Clavibacter strains from different subspecies.</title>
        <authorList>
            <person name="Yuan X.-K."/>
            <person name="Li X.-S."/>
            <person name="Nie J."/>
            <person name="De Boer S.H."/>
        </authorList>
    </citation>
    <scope>NUCLEOTIDE SEQUENCE [LARGE SCALE GENOMIC DNA]</scope>
    <source>
        <strain evidence="3">ATCC 33566</strain>
    </source>
</reference>
<dbReference type="SUPFAM" id="SSF52540">
    <property type="entry name" value="P-loop containing nucleoside triphosphate hydrolases"/>
    <property type="match status" value="1"/>
</dbReference>
<feature type="coiled-coil region" evidence="1">
    <location>
        <begin position="438"/>
        <end position="472"/>
    </location>
</feature>
<dbReference type="EMBL" id="MZMQ01000001">
    <property type="protein sequence ID" value="OQJ62565.1"/>
    <property type="molecule type" value="Genomic_DNA"/>
</dbReference>
<keyword evidence="1" id="KW-0175">Coiled coil</keyword>
<keyword evidence="4" id="KW-1185">Reference proteome</keyword>
<organism evidence="3 4">
    <name type="scientific">Clavibacter tessellarius</name>
    <dbReference type="NCBI Taxonomy" id="31965"/>
    <lineage>
        <taxon>Bacteria</taxon>
        <taxon>Bacillati</taxon>
        <taxon>Actinomycetota</taxon>
        <taxon>Actinomycetes</taxon>
        <taxon>Micrococcales</taxon>
        <taxon>Microbacteriaceae</taxon>
        <taxon>Clavibacter</taxon>
    </lineage>
</organism>
<comment type="caution">
    <text evidence="3">The sequence shown here is derived from an EMBL/GenBank/DDBJ whole genome shotgun (WGS) entry which is preliminary data.</text>
</comment>
<dbReference type="InterPro" id="IPR026866">
    <property type="entry name" value="CR006_AAA"/>
</dbReference>
<evidence type="ECO:0000259" key="2">
    <source>
        <dbReference type="Pfam" id="PF13166"/>
    </source>
</evidence>
<dbReference type="Proteomes" id="UP000215316">
    <property type="component" value="Unassembled WGS sequence"/>
</dbReference>
<evidence type="ECO:0000313" key="4">
    <source>
        <dbReference type="Proteomes" id="UP000215316"/>
    </source>
</evidence>